<dbReference type="KEGG" id="hhk:HH1059_02860"/>
<evidence type="ECO:0000313" key="8">
    <source>
        <dbReference type="Proteomes" id="UP000218890"/>
    </source>
</evidence>
<dbReference type="SUPFAM" id="SSF52540">
    <property type="entry name" value="P-loop containing nucleoside triphosphate hydrolases"/>
    <property type="match status" value="1"/>
</dbReference>
<sequence>MRVFKHGPDYLDPMVLEVASGAPVYQLHPWMIGSDECRYRVAAAAQDADVILVEGAMGLYDGSPSSADLASLLGLPVALVVDAKAMAETFGAIVAGIAGHRDDIDIFGVIANRVGSQGHAAMLRSSVPQSQAWLGAVPRSDALAVADRHLGLVQAEELHDLDERLGTAADVLAEAGLGELPPAVHFADPEPLPPPPALLAGKRIAVARDRAFAFIYRANIELLEAMGAELAYFSPLEDLQVPEADAIWLPGGYPELYAAELAANSSMLQSLRDHHRGRGGRGTGTDMGGNGRGGKGGRGTGTGDFRGTGTLDGSSRKGTGTPILAECGGLMYCATEIHDKSGARHAMLGLLPGKAEMAERLVGLGLQYWQAGDEQLRGHTFHHSRFNTEEQPAAYTSRRSGGAAEPIFKMGSLTATYFHGYFPSAPKLVACFFST</sequence>
<proteinExistence type="inferred from homology"/>
<dbReference type="Pfam" id="PF07685">
    <property type="entry name" value="GATase_3"/>
    <property type="match status" value="2"/>
</dbReference>
<dbReference type="InterPro" id="IPR029062">
    <property type="entry name" value="Class_I_gatase-like"/>
</dbReference>
<protein>
    <submittedName>
        <fullName evidence="7">Cobyrinic acid A,C-diamide synthase</fullName>
    </submittedName>
</protein>
<gene>
    <name evidence="7" type="primary">cobB_1</name>
    <name evidence="7" type="ORF">HH1059_02860</name>
</gene>
<dbReference type="Gene3D" id="3.40.50.300">
    <property type="entry name" value="P-loop containing nucleotide triphosphate hydrolases"/>
    <property type="match status" value="1"/>
</dbReference>
<dbReference type="SUPFAM" id="SSF52317">
    <property type="entry name" value="Class I glutamine amidotransferase-like"/>
    <property type="match status" value="2"/>
</dbReference>
<dbReference type="Proteomes" id="UP000218890">
    <property type="component" value="Chromosome"/>
</dbReference>
<feature type="region of interest" description="Disordered" evidence="5">
    <location>
        <begin position="272"/>
        <end position="317"/>
    </location>
</feature>
<keyword evidence="4" id="KW-0315">Glutamine amidotransferase</keyword>
<dbReference type="InterPro" id="IPR011698">
    <property type="entry name" value="GATase_3"/>
</dbReference>
<comment type="pathway">
    <text evidence="1">Cofactor biosynthesis; adenosylcobalamin biosynthesis.</text>
</comment>
<name>A0A0X8XBN4_HALHR</name>
<evidence type="ECO:0000256" key="5">
    <source>
        <dbReference type="SAM" id="MobiDB-lite"/>
    </source>
</evidence>
<feature type="compositionally biased region" description="Gly residues" evidence="5">
    <location>
        <begin position="280"/>
        <end position="306"/>
    </location>
</feature>
<reference evidence="7" key="1">
    <citation type="submission" date="2016-02" db="EMBL/GenBank/DDBJ databases">
        <title>Halorhodospira halochloris DSM-1059 complete genome, version 2.</title>
        <authorList>
            <person name="Tsukatani Y."/>
        </authorList>
    </citation>
    <scope>NUCLEOTIDE SEQUENCE</scope>
    <source>
        <strain evidence="7">DSM 1059</strain>
    </source>
</reference>
<dbReference type="NCBIfam" id="NF002204">
    <property type="entry name" value="PRK01077.1"/>
    <property type="match status" value="1"/>
</dbReference>
<dbReference type="PANTHER" id="PTHR43873:SF1">
    <property type="entry name" value="COBYRINATE A,C-DIAMIDE SYNTHASE"/>
    <property type="match status" value="1"/>
</dbReference>
<dbReference type="InterPro" id="IPR004484">
    <property type="entry name" value="CbiA/CobB_synth"/>
</dbReference>
<dbReference type="GO" id="GO:0009236">
    <property type="term" value="P:cobalamin biosynthetic process"/>
    <property type="evidence" value="ECO:0007669"/>
    <property type="project" value="UniProtKB-KW"/>
</dbReference>
<dbReference type="AlphaFoldDB" id="A0A0X8XBN4"/>
<evidence type="ECO:0000256" key="1">
    <source>
        <dbReference type="ARBA" id="ARBA00004953"/>
    </source>
</evidence>
<keyword evidence="8" id="KW-1185">Reference proteome</keyword>
<dbReference type="GO" id="GO:0042242">
    <property type="term" value="F:cobyrinic acid a,c-diamide synthase activity"/>
    <property type="evidence" value="ECO:0007669"/>
    <property type="project" value="InterPro"/>
</dbReference>
<evidence type="ECO:0000313" key="7">
    <source>
        <dbReference type="EMBL" id="BAU56964.1"/>
    </source>
</evidence>
<dbReference type="PROSITE" id="PS51274">
    <property type="entry name" value="GATASE_COBBQ"/>
    <property type="match status" value="1"/>
</dbReference>
<dbReference type="InterPro" id="IPR027417">
    <property type="entry name" value="P-loop_NTPase"/>
</dbReference>
<feature type="domain" description="CobB/CobQ-like glutamine amidotransferase" evidence="6">
    <location>
        <begin position="319"/>
        <end position="424"/>
    </location>
</feature>
<accession>A0A0X8XBN4</accession>
<dbReference type="PANTHER" id="PTHR43873">
    <property type="entry name" value="COBYRINATE A,C-DIAMIDE SYNTHASE"/>
    <property type="match status" value="1"/>
</dbReference>
<evidence type="ECO:0000259" key="6">
    <source>
        <dbReference type="Pfam" id="PF07685"/>
    </source>
</evidence>
<organism evidence="7 8">
    <name type="scientific">Halorhodospira halochloris</name>
    <name type="common">Ectothiorhodospira halochloris</name>
    <dbReference type="NCBI Taxonomy" id="1052"/>
    <lineage>
        <taxon>Bacteria</taxon>
        <taxon>Pseudomonadati</taxon>
        <taxon>Pseudomonadota</taxon>
        <taxon>Gammaproteobacteria</taxon>
        <taxon>Chromatiales</taxon>
        <taxon>Ectothiorhodospiraceae</taxon>
        <taxon>Halorhodospira</taxon>
    </lineage>
</organism>
<evidence type="ECO:0000256" key="3">
    <source>
        <dbReference type="ARBA" id="ARBA00022573"/>
    </source>
</evidence>
<comment type="similarity">
    <text evidence="2">Belongs to the CobB/CobQ family. CobQ subfamily.</text>
</comment>
<feature type="domain" description="CobB/CobQ-like glutamine amidotransferase" evidence="6">
    <location>
        <begin position="203"/>
        <end position="277"/>
    </location>
</feature>
<keyword evidence="3" id="KW-0169">Cobalamin biosynthesis</keyword>
<dbReference type="Pfam" id="PF13500">
    <property type="entry name" value="AAA_26"/>
    <property type="match status" value="1"/>
</dbReference>
<dbReference type="EMBL" id="AP017372">
    <property type="protein sequence ID" value="BAU56964.1"/>
    <property type="molecule type" value="Genomic_DNA"/>
</dbReference>
<evidence type="ECO:0000256" key="2">
    <source>
        <dbReference type="ARBA" id="ARBA00006205"/>
    </source>
</evidence>
<evidence type="ECO:0000256" key="4">
    <source>
        <dbReference type="ARBA" id="ARBA00022962"/>
    </source>
</evidence>